<dbReference type="InterPro" id="IPR022062">
    <property type="entry name" value="DUF3618"/>
</dbReference>
<keyword evidence="1" id="KW-0472">Membrane</keyword>
<dbReference type="RefSeq" id="WP_345395188.1">
    <property type="nucleotide sequence ID" value="NZ_BAABLA010000023.1"/>
</dbReference>
<reference evidence="3" key="1">
    <citation type="journal article" date="2019" name="Int. J. Syst. Evol. Microbiol.">
        <title>The Global Catalogue of Microorganisms (GCM) 10K type strain sequencing project: providing services to taxonomists for standard genome sequencing and annotation.</title>
        <authorList>
            <consortium name="The Broad Institute Genomics Platform"/>
            <consortium name="The Broad Institute Genome Sequencing Center for Infectious Disease"/>
            <person name="Wu L."/>
            <person name="Ma J."/>
        </authorList>
    </citation>
    <scope>NUCLEOTIDE SEQUENCE [LARGE SCALE GENOMIC DNA]</scope>
    <source>
        <strain evidence="3">KCTC 32255</strain>
    </source>
</reference>
<keyword evidence="1" id="KW-0812">Transmembrane</keyword>
<evidence type="ECO:0000256" key="1">
    <source>
        <dbReference type="SAM" id="Phobius"/>
    </source>
</evidence>
<comment type="caution">
    <text evidence="2">The sequence shown here is derived from an EMBL/GenBank/DDBJ whole genome shotgun (WGS) entry which is preliminary data.</text>
</comment>
<proteinExistence type="predicted"/>
<evidence type="ECO:0000313" key="3">
    <source>
        <dbReference type="Proteomes" id="UP001596337"/>
    </source>
</evidence>
<feature type="transmembrane region" description="Helical" evidence="1">
    <location>
        <begin position="54"/>
        <end position="72"/>
    </location>
</feature>
<protein>
    <submittedName>
        <fullName evidence="2">DUF3618 domain-containing protein</fullName>
    </submittedName>
</protein>
<organism evidence="2 3">
    <name type="scientific">Haloechinothrix salitolerans</name>
    <dbReference type="NCBI Taxonomy" id="926830"/>
    <lineage>
        <taxon>Bacteria</taxon>
        <taxon>Bacillati</taxon>
        <taxon>Actinomycetota</taxon>
        <taxon>Actinomycetes</taxon>
        <taxon>Pseudonocardiales</taxon>
        <taxon>Pseudonocardiaceae</taxon>
        <taxon>Haloechinothrix</taxon>
    </lineage>
</organism>
<gene>
    <name evidence="2" type="ORF">ACFQGD_25025</name>
</gene>
<keyword evidence="1" id="KW-1133">Transmembrane helix</keyword>
<dbReference type="EMBL" id="JBHSXX010000001">
    <property type="protein sequence ID" value="MFC6870404.1"/>
    <property type="molecule type" value="Genomic_DNA"/>
</dbReference>
<accession>A0ABW2C8K0</accession>
<evidence type="ECO:0000313" key="2">
    <source>
        <dbReference type="EMBL" id="MFC6870404.1"/>
    </source>
</evidence>
<keyword evidence="3" id="KW-1185">Reference proteome</keyword>
<dbReference type="Proteomes" id="UP001596337">
    <property type="component" value="Unassembled WGS sequence"/>
</dbReference>
<name>A0ABW2C8K0_9PSEU</name>
<sequence>MVRDQEAIKRDIEKHRDALASNIDQLSVRMSPKRLADDAKTTAKNTFDEPKVKYPVIAVVVLIVLLLLRKLLR</sequence>
<dbReference type="Pfam" id="PF12277">
    <property type="entry name" value="DUF3618"/>
    <property type="match status" value="1"/>
</dbReference>